<evidence type="ECO:0000256" key="9">
    <source>
        <dbReference type="ARBA" id="ARBA00093659"/>
    </source>
</evidence>
<dbReference type="RefSeq" id="WP_285976433.1">
    <property type="nucleotide sequence ID" value="NZ_CP127221.1"/>
</dbReference>
<keyword evidence="2" id="KW-1003">Cell membrane</keyword>
<evidence type="ECO:0000256" key="10">
    <source>
        <dbReference type="SAM" id="Phobius"/>
    </source>
</evidence>
<feature type="transmembrane region" description="Helical" evidence="10">
    <location>
        <begin position="133"/>
        <end position="151"/>
    </location>
</feature>
<dbReference type="Proteomes" id="UP001231445">
    <property type="component" value="Chromosome"/>
</dbReference>
<feature type="transmembrane region" description="Helical" evidence="10">
    <location>
        <begin position="58"/>
        <end position="79"/>
    </location>
</feature>
<evidence type="ECO:0000256" key="8">
    <source>
        <dbReference type="ARBA" id="ARBA00093630"/>
    </source>
</evidence>
<name>A0A9Y2B8Q1_9SPHN</name>
<keyword evidence="7 10" id="KW-0472">Membrane</keyword>
<evidence type="ECO:0000259" key="11">
    <source>
        <dbReference type="Pfam" id="PF00924"/>
    </source>
</evidence>
<keyword evidence="6" id="KW-0346">Stress response</keyword>
<dbReference type="GO" id="GO:0071470">
    <property type="term" value="P:cellular response to osmotic stress"/>
    <property type="evidence" value="ECO:0007669"/>
    <property type="project" value="InterPro"/>
</dbReference>
<proteinExistence type="predicted"/>
<keyword evidence="5 10" id="KW-1133">Transmembrane helix</keyword>
<sequence>MFEQITTYLSGLAPWAQSAVGLVALALLSLTVNYILKDVILRIAEPYLDGKTKTIDKAAAWLATVAPLLIISRGIAYVPNLPAEIYDGVRNIAQALIVVSVAMAIVLALAYANELYERLPRSKNRPIKGFIQVIKILVLCGAAIIMISVLIDQSPLLLLSGLGAVTAVLLLVFKDTILSLVASVQLTTNDMLRVGDWIEMPSMQADGDVIDISLHTVKVQNFDKTITTIPTHRLVSDAYRNWRGMSDAGGRRIKRALTIDQNSVRFMDDDEVAALKRFRVLRDYLDKKKQEIADWNESELAGEDAVNARRITNIGTLRAYIIGYLKSHPEINDEGFTLLVRQLPPGPEGLPIEIYCFTSTTNWGEYERIQADIFDHLLAILPEFDLKIFQEPSGADFQRVLTN</sequence>
<dbReference type="Pfam" id="PF00924">
    <property type="entry name" value="MS_channel_2nd"/>
    <property type="match status" value="1"/>
</dbReference>
<evidence type="ECO:0000256" key="5">
    <source>
        <dbReference type="ARBA" id="ARBA00022989"/>
    </source>
</evidence>
<evidence type="ECO:0000313" key="13">
    <source>
        <dbReference type="Proteomes" id="UP001231445"/>
    </source>
</evidence>
<evidence type="ECO:0000256" key="1">
    <source>
        <dbReference type="ARBA" id="ARBA00004429"/>
    </source>
</evidence>
<dbReference type="GO" id="GO:0008381">
    <property type="term" value="F:mechanosensitive monoatomic ion channel activity"/>
    <property type="evidence" value="ECO:0007669"/>
    <property type="project" value="InterPro"/>
</dbReference>
<comment type="subcellular location">
    <subcellularLocation>
        <location evidence="1">Cell inner membrane</location>
        <topology evidence="1">Multi-pass membrane protein</topology>
    </subcellularLocation>
</comment>
<dbReference type="EMBL" id="CP127221">
    <property type="protein sequence ID" value="WIW96123.1"/>
    <property type="molecule type" value="Genomic_DNA"/>
</dbReference>
<dbReference type="KEGG" id="arue:QQX03_03165"/>
<feature type="transmembrane region" description="Helical" evidence="10">
    <location>
        <begin position="15"/>
        <end position="37"/>
    </location>
</feature>
<gene>
    <name evidence="12" type="ORF">QQX03_03165</name>
</gene>
<dbReference type="AlphaFoldDB" id="A0A9Y2B8Q1"/>
<feature type="transmembrane region" description="Helical" evidence="10">
    <location>
        <begin position="91"/>
        <end position="112"/>
    </location>
</feature>
<evidence type="ECO:0000256" key="3">
    <source>
        <dbReference type="ARBA" id="ARBA00022519"/>
    </source>
</evidence>
<evidence type="ECO:0000256" key="6">
    <source>
        <dbReference type="ARBA" id="ARBA00023016"/>
    </source>
</evidence>
<dbReference type="PANTHER" id="PTHR30414:SF0">
    <property type="entry name" value="MINICONDUCTANCE MECHANOSENSITIVE CHANNEL YBDG"/>
    <property type="match status" value="1"/>
</dbReference>
<dbReference type="PANTHER" id="PTHR30414">
    <property type="entry name" value="MINICONDUCTANCE MECHANOSENSITIVE CHANNEL YBDG"/>
    <property type="match status" value="1"/>
</dbReference>
<feature type="transmembrane region" description="Helical" evidence="10">
    <location>
        <begin position="157"/>
        <end position="173"/>
    </location>
</feature>
<dbReference type="Gene3D" id="2.30.30.60">
    <property type="match status" value="1"/>
</dbReference>
<protein>
    <recommendedName>
        <fullName evidence="8">Mechanosensing system component YbdG</fullName>
    </recommendedName>
    <alternativeName>
        <fullName evidence="9">Mechanosensitive channel homolog YbdG</fullName>
    </alternativeName>
</protein>
<dbReference type="InterPro" id="IPR006685">
    <property type="entry name" value="MscS_channel_2nd"/>
</dbReference>
<keyword evidence="3" id="KW-0997">Cell inner membrane</keyword>
<feature type="domain" description="Mechanosensitive ion channel MscS" evidence="11">
    <location>
        <begin position="175"/>
        <end position="243"/>
    </location>
</feature>
<accession>A0A9Y2B8Q1</accession>
<evidence type="ECO:0000256" key="4">
    <source>
        <dbReference type="ARBA" id="ARBA00022692"/>
    </source>
</evidence>
<dbReference type="SUPFAM" id="SSF50182">
    <property type="entry name" value="Sm-like ribonucleoproteins"/>
    <property type="match status" value="1"/>
</dbReference>
<keyword evidence="13" id="KW-1185">Reference proteome</keyword>
<evidence type="ECO:0000256" key="2">
    <source>
        <dbReference type="ARBA" id="ARBA00022475"/>
    </source>
</evidence>
<dbReference type="FunFam" id="2.30.30.60:FF:000002">
    <property type="entry name" value="Mechanosensitive ion channel family protein"/>
    <property type="match status" value="1"/>
</dbReference>
<evidence type="ECO:0000256" key="7">
    <source>
        <dbReference type="ARBA" id="ARBA00023136"/>
    </source>
</evidence>
<dbReference type="InterPro" id="IPR023408">
    <property type="entry name" value="MscS_beta-dom_sf"/>
</dbReference>
<dbReference type="InterPro" id="IPR030192">
    <property type="entry name" value="YbdG"/>
</dbReference>
<dbReference type="InterPro" id="IPR010920">
    <property type="entry name" value="LSM_dom_sf"/>
</dbReference>
<reference evidence="12 13" key="1">
    <citation type="submission" date="2023-06" db="EMBL/GenBank/DDBJ databases">
        <title>Altererythrobacter rubellus NBRC 112769 genome.</title>
        <authorList>
            <person name="Zhang K."/>
        </authorList>
    </citation>
    <scope>NUCLEOTIDE SEQUENCE [LARGE SCALE GENOMIC DNA]</scope>
    <source>
        <strain evidence="12 13">NBRC 112769</strain>
    </source>
</reference>
<keyword evidence="4 10" id="KW-0812">Transmembrane</keyword>
<evidence type="ECO:0000313" key="12">
    <source>
        <dbReference type="EMBL" id="WIW96123.1"/>
    </source>
</evidence>
<organism evidence="12 13">
    <name type="scientific">Altererythrobacter rubellus</name>
    <dbReference type="NCBI Taxonomy" id="2173831"/>
    <lineage>
        <taxon>Bacteria</taxon>
        <taxon>Pseudomonadati</taxon>
        <taxon>Pseudomonadota</taxon>
        <taxon>Alphaproteobacteria</taxon>
        <taxon>Sphingomonadales</taxon>
        <taxon>Erythrobacteraceae</taxon>
        <taxon>Altererythrobacter</taxon>
    </lineage>
</organism>
<dbReference type="GO" id="GO:0005886">
    <property type="term" value="C:plasma membrane"/>
    <property type="evidence" value="ECO:0007669"/>
    <property type="project" value="UniProtKB-SubCell"/>
</dbReference>